<accession>A0A0B7H2E1</accession>
<evidence type="ECO:0000313" key="2">
    <source>
        <dbReference type="EMBL" id="CEN33721.1"/>
    </source>
</evidence>
<reference evidence="3 4" key="1">
    <citation type="submission" date="2015-01" db="EMBL/GenBank/DDBJ databases">
        <authorList>
            <person name="MANFREDI Pablo"/>
        </authorList>
    </citation>
    <scope>NUCLEOTIDE SEQUENCE [LARGE SCALE GENOMIC DNA]</scope>
    <source>
        <strain evidence="2 4">Ccy74</strain>
        <strain evidence="1 3">Ccyn2B</strain>
    </source>
</reference>
<protein>
    <submittedName>
        <fullName evidence="2">Uncharacterized protein</fullName>
    </submittedName>
</protein>
<evidence type="ECO:0000313" key="1">
    <source>
        <dbReference type="EMBL" id="CEN32516.1"/>
    </source>
</evidence>
<organism evidence="2 4">
    <name type="scientific">Capnocytophaga cynodegmi</name>
    <dbReference type="NCBI Taxonomy" id="28189"/>
    <lineage>
        <taxon>Bacteria</taxon>
        <taxon>Pseudomonadati</taxon>
        <taxon>Bacteroidota</taxon>
        <taxon>Flavobacteriia</taxon>
        <taxon>Flavobacteriales</taxon>
        <taxon>Flavobacteriaceae</taxon>
        <taxon>Capnocytophaga</taxon>
    </lineage>
</organism>
<dbReference type="EMBL" id="CDOD01000003">
    <property type="protein sequence ID" value="CEN32516.1"/>
    <property type="molecule type" value="Genomic_DNA"/>
</dbReference>
<dbReference type="EMBL" id="CDOG01000001">
    <property type="protein sequence ID" value="CEN33721.1"/>
    <property type="molecule type" value="Genomic_DNA"/>
</dbReference>
<dbReference type="Proteomes" id="UP000038083">
    <property type="component" value="Unassembled WGS sequence"/>
</dbReference>
<dbReference type="AlphaFoldDB" id="A0A0B7H2E1"/>
<gene>
    <name evidence="1" type="ORF">CCYN2B_110035</name>
    <name evidence="2" type="ORF">CCYN74_10112</name>
</gene>
<dbReference type="Proteomes" id="UP000038055">
    <property type="component" value="Unassembled WGS sequence"/>
</dbReference>
<name>A0A0B7H2E1_9FLAO</name>
<evidence type="ECO:0000313" key="4">
    <source>
        <dbReference type="Proteomes" id="UP000038083"/>
    </source>
</evidence>
<proteinExistence type="predicted"/>
<dbReference type="STRING" id="28189.CCYN74_10112"/>
<keyword evidence="3" id="KW-1185">Reference proteome</keyword>
<sequence>MLKTRFLNNIIIFFVGLPLRIKLKYDYYAKSTTRYREQKCF</sequence>
<evidence type="ECO:0000313" key="3">
    <source>
        <dbReference type="Proteomes" id="UP000038055"/>
    </source>
</evidence>